<evidence type="ECO:0000313" key="2">
    <source>
        <dbReference type="Proteomes" id="UP001652628"/>
    </source>
</evidence>
<dbReference type="RefSeq" id="XP_070853132.1">
    <property type="nucleotide sequence ID" value="XM_070997031.1"/>
</dbReference>
<name>A0ABM4TT27_DROSZ</name>
<proteinExistence type="predicted"/>
<feature type="region of interest" description="Disordered" evidence="1">
    <location>
        <begin position="1"/>
        <end position="23"/>
    </location>
</feature>
<keyword evidence="2" id="KW-1185">Reference proteome</keyword>
<evidence type="ECO:0000313" key="3">
    <source>
        <dbReference type="RefSeq" id="XP_070853132.1"/>
    </source>
</evidence>
<evidence type="ECO:0000256" key="1">
    <source>
        <dbReference type="SAM" id="MobiDB-lite"/>
    </source>
</evidence>
<protein>
    <submittedName>
        <fullName evidence="3">Uncharacterized protein</fullName>
    </submittedName>
</protein>
<dbReference type="SUPFAM" id="SSF55945">
    <property type="entry name" value="TATA-box binding protein-like"/>
    <property type="match status" value="1"/>
</dbReference>
<accession>A0ABM4TT27</accession>
<dbReference type="Proteomes" id="UP001652628">
    <property type="component" value="Chromosome 3"/>
</dbReference>
<dbReference type="InterPro" id="IPR012295">
    <property type="entry name" value="TBP_dom_sf"/>
</dbReference>
<sequence>MPLEDPETKNPHKQSPPQNLFCKPSVVNSEPKHVIEKAMPPPNSLVNLPTKYKLTQEAMVSWSVSKPAIDIEEPPIVALQSLDGPNHVDLYYSDLPTSEDIWQTFKDPKEALMPPSEVDWPLCCMVGMEKSKSPPPGALECLISKENSLKIVPQENNAAEGLINWEIDWKSINDTQHRIFYDGEIVFDKITIGEEEDRALDDWIKSEGLNEPYSDVDEFDMLLSLARDQEKNGKVLFDLLKPKNLHSTQAEDVKKKSSMVFEELPCKIDAVEQQFRKTVPDEMILETTPEDDISEIYIEESFKEMQLNALRPERPIILDVKDIGSVPPKNQDEAAIQDWLKQSSSTISQQQQFLINEESVKPTSTEPEAIDFESEIDKEHMMTRSSERCIRMSPLENGWQNSFTVRLEDSEDIIDHNMTEYRDPQAKRLRSKWNQRYGFKSSEQLGRTLVLPPLRVHTEQCRQKIRILRHPTKRQSESLSLPVEMKFCKLFCTLQLNRKLDLDMAVRTLDNAVYNRDIGVIEVRYEATQVGWIWGNGTVMIINGSSSAMLAETQSDIVAKTIGKVNFKADPSHKLLHLRLFSGANYPWTVNLHEFSAVYSLSSEPFLREKKFVYYVNEDMPGVSARLYESGMIQVFAMTTAEADEMLKKLYLLLSSYQKSEIKNKQKEYPA</sequence>
<gene>
    <name evidence="3" type="primary">LOC108010649</name>
</gene>
<feature type="compositionally biased region" description="Basic and acidic residues" evidence="1">
    <location>
        <begin position="1"/>
        <end position="10"/>
    </location>
</feature>
<reference evidence="3" key="1">
    <citation type="submission" date="2025-08" db="UniProtKB">
        <authorList>
            <consortium name="RefSeq"/>
        </authorList>
    </citation>
    <scope>IDENTIFICATION</scope>
</reference>
<dbReference type="Gene3D" id="3.30.310.10">
    <property type="entry name" value="TATA-Binding Protein"/>
    <property type="match status" value="2"/>
</dbReference>
<dbReference type="GeneID" id="108010649"/>
<organism evidence="2 3">
    <name type="scientific">Drosophila suzukii</name>
    <name type="common">Spotted-wing drosophila fruit fly</name>
    <dbReference type="NCBI Taxonomy" id="28584"/>
    <lineage>
        <taxon>Eukaryota</taxon>
        <taxon>Metazoa</taxon>
        <taxon>Ecdysozoa</taxon>
        <taxon>Arthropoda</taxon>
        <taxon>Hexapoda</taxon>
        <taxon>Insecta</taxon>
        <taxon>Pterygota</taxon>
        <taxon>Neoptera</taxon>
        <taxon>Endopterygota</taxon>
        <taxon>Diptera</taxon>
        <taxon>Brachycera</taxon>
        <taxon>Muscomorpha</taxon>
        <taxon>Ephydroidea</taxon>
        <taxon>Drosophilidae</taxon>
        <taxon>Drosophila</taxon>
        <taxon>Sophophora</taxon>
    </lineage>
</organism>